<name>A0A2S6AWT6_9NOCA</name>
<dbReference type="AlphaFoldDB" id="A0A2S6AWT6"/>
<comment type="caution">
    <text evidence="1">The sequence shown here is derived from an EMBL/GenBank/DDBJ whole genome shotgun (WGS) entry which is preliminary data.</text>
</comment>
<dbReference type="OrthoDB" id="4546529at2"/>
<reference evidence="1 2" key="1">
    <citation type="submission" date="2018-02" db="EMBL/GenBank/DDBJ databases">
        <title>8 Nocardia nova and 1 Nocardia cyriacigeorgica strain used for evolution to TMP-SMX.</title>
        <authorList>
            <person name="Mehta H."/>
            <person name="Weng J."/>
            <person name="Shamoo Y."/>
        </authorList>
    </citation>
    <scope>NUCLEOTIDE SEQUENCE [LARGE SCALE GENOMIC DNA]</scope>
    <source>
        <strain evidence="1 2">MDA3139</strain>
    </source>
</reference>
<accession>A0A2S6AWT6</accession>
<evidence type="ECO:0000313" key="1">
    <source>
        <dbReference type="EMBL" id="PPJ39681.1"/>
    </source>
</evidence>
<gene>
    <name evidence="1" type="ORF">C5E45_00505</name>
</gene>
<dbReference type="RefSeq" id="WP_104376206.1">
    <property type="nucleotide sequence ID" value="NZ_PSZC01000001.1"/>
</dbReference>
<dbReference type="Pfam" id="PF12079">
    <property type="entry name" value="DUF3558"/>
    <property type="match status" value="1"/>
</dbReference>
<sequence>MALLQADIDELQKLAGTMTVAVNPKPTPETVRYPSVLQVGKDGQQDFRDKLNKPSARGGQFLDSAILDGDNRTYDDEYGRTVAADRVPSARKFSFRRSLVGLGLVVGAIAASGCESGDHDGLPKSALPTTLPSSFDPCKDIPADVLASLELVSEGRSIPPRIGGVGEQYKGCEFRTKDGYAPRRGSSTYIQATNMTMDYFTRNFAPEHQFNSFDIAGRKVATSSYTGLPCVLFISLKEGGVEVGPLSVAERDSCQVLTEVATAIIPHIPQNA</sequence>
<dbReference type="InterPro" id="IPR024520">
    <property type="entry name" value="DUF3558"/>
</dbReference>
<protein>
    <recommendedName>
        <fullName evidence="3">DUF3558 domain-containing protein</fullName>
    </recommendedName>
</protein>
<dbReference type="EMBL" id="PSZC01000001">
    <property type="protein sequence ID" value="PPJ39681.1"/>
    <property type="molecule type" value="Genomic_DNA"/>
</dbReference>
<evidence type="ECO:0000313" key="2">
    <source>
        <dbReference type="Proteomes" id="UP000239874"/>
    </source>
</evidence>
<dbReference type="Proteomes" id="UP000239874">
    <property type="component" value="Unassembled WGS sequence"/>
</dbReference>
<proteinExistence type="predicted"/>
<evidence type="ECO:0008006" key="3">
    <source>
        <dbReference type="Google" id="ProtNLM"/>
    </source>
</evidence>
<organism evidence="1 2">
    <name type="scientific">Nocardia nova</name>
    <dbReference type="NCBI Taxonomy" id="37330"/>
    <lineage>
        <taxon>Bacteria</taxon>
        <taxon>Bacillati</taxon>
        <taxon>Actinomycetota</taxon>
        <taxon>Actinomycetes</taxon>
        <taxon>Mycobacteriales</taxon>
        <taxon>Nocardiaceae</taxon>
        <taxon>Nocardia</taxon>
    </lineage>
</organism>